<evidence type="ECO:0000256" key="1">
    <source>
        <dbReference type="SAM" id="MobiDB-lite"/>
    </source>
</evidence>
<organism evidence="2 3">
    <name type="scientific">Purpureocillium lavendulum</name>
    <dbReference type="NCBI Taxonomy" id="1247861"/>
    <lineage>
        <taxon>Eukaryota</taxon>
        <taxon>Fungi</taxon>
        <taxon>Dikarya</taxon>
        <taxon>Ascomycota</taxon>
        <taxon>Pezizomycotina</taxon>
        <taxon>Sordariomycetes</taxon>
        <taxon>Hypocreomycetidae</taxon>
        <taxon>Hypocreales</taxon>
        <taxon>Ophiocordycipitaceae</taxon>
        <taxon>Purpureocillium</taxon>
    </lineage>
</organism>
<name>A0AB34G2S5_9HYPO</name>
<feature type="compositionally biased region" description="Polar residues" evidence="1">
    <location>
        <begin position="348"/>
        <end position="387"/>
    </location>
</feature>
<feature type="compositionally biased region" description="Low complexity" evidence="1">
    <location>
        <begin position="144"/>
        <end position="157"/>
    </location>
</feature>
<dbReference type="Proteomes" id="UP001163105">
    <property type="component" value="Unassembled WGS sequence"/>
</dbReference>
<accession>A0AB34G2S5</accession>
<dbReference type="EMBL" id="JAQHRD010000001">
    <property type="protein sequence ID" value="KAJ6445915.1"/>
    <property type="molecule type" value="Genomic_DNA"/>
</dbReference>
<dbReference type="AlphaFoldDB" id="A0AB34G2S5"/>
<feature type="region of interest" description="Disordered" evidence="1">
    <location>
        <begin position="144"/>
        <end position="166"/>
    </location>
</feature>
<feature type="region of interest" description="Disordered" evidence="1">
    <location>
        <begin position="324"/>
        <end position="401"/>
    </location>
</feature>
<sequence>MPPPLHPLAAARPRGLRHSSAPRTPEPAADGSLEPSSPPRPRFRLKRRIVSERTAPTQQFLASVAAADVPIPSIEEPQVYDDDMLDTDIYPGVPILGNLDDIRFSEQDTRGRPFSAPKTPAPRAIPSLSPKRFPDWSIDASISSIESSPECESSRPSTARSTQTSASLFSRYSLTSEDFSQCASPEEEHPDKFTTLLPAGDLDKTVRASAPPRGKLRKAPWTRAMSKHLWGTYMMYLQDPKVTPFRIGKSGIPPSGVCMRVAREAKRSWKGSRPQTKADAKSGSTTPTAEAQGPYVQWPHTCAATRGHLREMCKANSGTASRGLHYMARSPTPFGRAANRARNRRSAPLQSPSVFSSSDMAMSLTVSTSDSMQPSGPLAQLSSSQPRLTPGLPTPASNASRGLDQAVRLGSPFMAKSYGPSSSSNLTEDFGVRTEPHRQSHTLGTRRSLGSPVRLSDSRPSTQKRRSRQSILETRRSKRPSLGSDFWTDPSATAETSSTGAISSSFPEFCSTSSNLRDDLFVPRTNVQELFESSHPPPFHSEGATMPNPTGLAPPMMAPPRLGSPFSAKSQSFSFPSRNPNTSVIDFAIVRRPFATVHQPADNATGSPRPSLANRLAYIDERLKDFRRRDPHERRSHSPF</sequence>
<feature type="region of interest" description="Disordered" evidence="1">
    <location>
        <begin position="104"/>
        <end position="132"/>
    </location>
</feature>
<feature type="region of interest" description="Disordered" evidence="1">
    <location>
        <begin position="1"/>
        <end position="43"/>
    </location>
</feature>
<feature type="region of interest" description="Disordered" evidence="1">
    <location>
        <begin position="265"/>
        <end position="293"/>
    </location>
</feature>
<feature type="compositionally biased region" description="Polar residues" evidence="1">
    <location>
        <begin position="490"/>
        <end position="502"/>
    </location>
</feature>
<comment type="caution">
    <text evidence="2">The sequence shown here is derived from an EMBL/GenBank/DDBJ whole genome shotgun (WGS) entry which is preliminary data.</text>
</comment>
<feature type="region of interest" description="Disordered" evidence="1">
    <location>
        <begin position="414"/>
        <end position="505"/>
    </location>
</feature>
<reference evidence="2" key="1">
    <citation type="submission" date="2023-01" db="EMBL/GenBank/DDBJ databases">
        <title>The growth and conidiation of Purpureocillium lavendulum are regulated by nitrogen source and histone H3K14 acetylation.</title>
        <authorList>
            <person name="Tang P."/>
            <person name="Han J."/>
            <person name="Zhang C."/>
            <person name="Tang P."/>
            <person name="Qi F."/>
            <person name="Zhang K."/>
            <person name="Liang L."/>
        </authorList>
    </citation>
    <scope>NUCLEOTIDE SEQUENCE</scope>
    <source>
        <strain evidence="2">YMF1.00683</strain>
    </source>
</reference>
<gene>
    <name evidence="2" type="ORF">O9K51_00680</name>
</gene>
<keyword evidence="3" id="KW-1185">Reference proteome</keyword>
<feature type="region of interest" description="Disordered" evidence="1">
    <location>
        <begin position="182"/>
        <end position="220"/>
    </location>
</feature>
<evidence type="ECO:0000313" key="3">
    <source>
        <dbReference type="Proteomes" id="UP001163105"/>
    </source>
</evidence>
<proteinExistence type="predicted"/>
<evidence type="ECO:0000313" key="2">
    <source>
        <dbReference type="EMBL" id="KAJ6445915.1"/>
    </source>
</evidence>
<protein>
    <submittedName>
        <fullName evidence="2">Integral membrane protein</fullName>
    </submittedName>
</protein>